<evidence type="ECO:0000313" key="12">
    <source>
        <dbReference type="Proteomes" id="UP001363151"/>
    </source>
</evidence>
<dbReference type="PANTHER" id="PTHR11880:SF8">
    <property type="entry name" value="SMALL RIBOSOMAL SUBUNIT PROTEIN US19M"/>
    <property type="match status" value="1"/>
</dbReference>
<dbReference type="GO" id="GO:0005763">
    <property type="term" value="C:mitochondrial small ribosomal subunit"/>
    <property type="evidence" value="ECO:0007669"/>
    <property type="project" value="TreeGrafter"/>
</dbReference>
<evidence type="ECO:0000313" key="10">
    <source>
        <dbReference type="EMBL" id="QQW50282.1"/>
    </source>
</evidence>
<dbReference type="GO" id="GO:0003735">
    <property type="term" value="F:structural constituent of ribosome"/>
    <property type="evidence" value="ECO:0007669"/>
    <property type="project" value="InterPro"/>
</dbReference>
<dbReference type="InterPro" id="IPR002222">
    <property type="entry name" value="Ribosomal_uS19"/>
</dbReference>
<evidence type="ECO:0000313" key="8">
    <source>
        <dbReference type="EMBL" id="QQW50195.1"/>
    </source>
</evidence>
<dbReference type="GO" id="GO:0000028">
    <property type="term" value="P:ribosomal small subunit assembly"/>
    <property type="evidence" value="ECO:0007669"/>
    <property type="project" value="TreeGrafter"/>
</dbReference>
<keyword evidence="6" id="KW-0496">Mitochondrion</keyword>
<dbReference type="Proteomes" id="UP001363151">
    <property type="component" value="Unassembled WGS sequence"/>
</dbReference>
<dbReference type="EMBL" id="MW438344">
    <property type="protein sequence ID" value="QQW50151.1"/>
    <property type="molecule type" value="Genomic_DNA"/>
</dbReference>
<geneLocation type="mitochondrion" evidence="6"/>
<evidence type="ECO:0000256" key="4">
    <source>
        <dbReference type="RuleBase" id="RU003485"/>
    </source>
</evidence>
<protein>
    <submittedName>
        <fullName evidence="5 6">Ribosomal protein S19</fullName>
    </submittedName>
</protein>
<dbReference type="EMBL" id="MK922345">
    <property type="protein sequence ID" value="QGI24630.1"/>
    <property type="molecule type" value="Genomic_DNA"/>
</dbReference>
<dbReference type="GO" id="GO:0006412">
    <property type="term" value="P:translation"/>
    <property type="evidence" value="ECO:0007669"/>
    <property type="project" value="InterPro"/>
</dbReference>
<evidence type="ECO:0000313" key="9">
    <source>
        <dbReference type="EMBL" id="QQW50238.1"/>
    </source>
</evidence>
<dbReference type="InterPro" id="IPR023575">
    <property type="entry name" value="Ribosomal_uS19_SF"/>
</dbReference>
<dbReference type="EMBL" id="MW438347">
    <property type="protein sequence ID" value="QQW50282.1"/>
    <property type="molecule type" value="Genomic_DNA"/>
</dbReference>
<dbReference type="GO" id="GO:0003723">
    <property type="term" value="F:RNA binding"/>
    <property type="evidence" value="ECO:0007669"/>
    <property type="project" value="InterPro"/>
</dbReference>
<dbReference type="AlphaFoldDB" id="A0A649UBR7"/>
<evidence type="ECO:0000256" key="1">
    <source>
        <dbReference type="ARBA" id="ARBA00007345"/>
    </source>
</evidence>
<dbReference type="Gene3D" id="3.30.860.10">
    <property type="entry name" value="30s Ribosomal Protein S19, Chain A"/>
    <property type="match status" value="1"/>
</dbReference>
<evidence type="ECO:0000313" key="7">
    <source>
        <dbReference type="EMBL" id="QQW50151.1"/>
    </source>
</evidence>
<reference evidence="6" key="1">
    <citation type="journal article" date="2019" name="J. Appl. Phycol.">
        <title>Construction and comparative analysis of mitochondrial genome in the brown tide forming alga Aureococcus anophagefferens (Pelagophyceae, Ochrophyta).</title>
        <authorList>
            <person name="Liu F."/>
            <person name="Liu S."/>
            <person name="Huang T."/>
            <person name="Chen N."/>
        </authorList>
    </citation>
    <scope>NUCLEOTIDE SEQUENCE</scope>
</reference>
<dbReference type="EMBL" id="MW438348">
    <property type="protein sequence ID" value="QQW50326.1"/>
    <property type="molecule type" value="Genomic_DNA"/>
</dbReference>
<sequence length="79" mass="9054">MSRSKWKGPYVHKSFAKPKVGVINCWSRSTTIVPAFVGKSLSVHNGQRFIQIKVVNYMIGHKLGEFAHTRKAYVHKKQK</sequence>
<evidence type="ECO:0000256" key="3">
    <source>
        <dbReference type="ARBA" id="ARBA00023274"/>
    </source>
</evidence>
<name>A0A649UBR7_AURAN</name>
<reference evidence="7" key="2">
    <citation type="journal article" date="2021" name="Genome Biol. Evol.">
        <title>Mitochondrial genome evolution in pelagophyte algae.</title>
        <authorList>
            <person name="Sibbald S.J."/>
            <person name="Lawton M."/>
            <person name="Archibald J.M."/>
        </authorList>
    </citation>
    <scope>NUCLEOTIDE SEQUENCE</scope>
    <source>
        <strain evidence="8">CCMP1707</strain>
        <strain evidence="9">CCMP1708</strain>
        <strain evidence="7">CCMP1850</strain>
        <strain evidence="11">CCMP1984</strain>
        <strain evidence="10">CCMP3368</strain>
    </source>
</reference>
<dbReference type="PANTHER" id="PTHR11880">
    <property type="entry name" value="RIBOSOMAL PROTEIN S19P FAMILY MEMBER"/>
    <property type="match status" value="1"/>
</dbReference>
<dbReference type="EMBL" id="MW438345">
    <property type="protein sequence ID" value="QQW50195.1"/>
    <property type="molecule type" value="Genomic_DNA"/>
</dbReference>
<dbReference type="EMBL" id="MW438346">
    <property type="protein sequence ID" value="QQW50238.1"/>
    <property type="molecule type" value="Genomic_DNA"/>
</dbReference>
<gene>
    <name evidence="6" type="primary">rps19</name>
    <name evidence="5" type="ORF">SO694_mt00010</name>
</gene>
<comment type="similarity">
    <text evidence="1 4">Belongs to the universal ribosomal protein uS19 family.</text>
</comment>
<evidence type="ECO:0000256" key="2">
    <source>
        <dbReference type="ARBA" id="ARBA00022980"/>
    </source>
</evidence>
<dbReference type="PROSITE" id="PS00323">
    <property type="entry name" value="RIBOSOMAL_S19"/>
    <property type="match status" value="1"/>
</dbReference>
<dbReference type="PRINTS" id="PR00975">
    <property type="entry name" value="RIBOSOMALS19"/>
</dbReference>
<dbReference type="InterPro" id="IPR020934">
    <property type="entry name" value="Ribosomal_uS19_CS"/>
</dbReference>
<keyword evidence="12" id="KW-1185">Reference proteome</keyword>
<dbReference type="PIRSF" id="PIRSF002144">
    <property type="entry name" value="Ribosomal_S19"/>
    <property type="match status" value="1"/>
</dbReference>
<keyword evidence="2 4" id="KW-0689">Ribosomal protein</keyword>
<proteinExistence type="inferred from homology"/>
<evidence type="ECO:0000313" key="5">
    <source>
        <dbReference type="EMBL" id="KAK7234892.1"/>
    </source>
</evidence>
<evidence type="ECO:0000313" key="11">
    <source>
        <dbReference type="EMBL" id="QQW50326.1"/>
    </source>
</evidence>
<dbReference type="Pfam" id="PF00203">
    <property type="entry name" value="Ribosomal_S19"/>
    <property type="match status" value="1"/>
</dbReference>
<organism evidence="6">
    <name type="scientific">Aureococcus anophagefferens</name>
    <name type="common">Harmful bloom alga</name>
    <dbReference type="NCBI Taxonomy" id="44056"/>
    <lineage>
        <taxon>Eukaryota</taxon>
        <taxon>Sar</taxon>
        <taxon>Stramenopiles</taxon>
        <taxon>Ochrophyta</taxon>
        <taxon>Pelagophyceae</taxon>
        <taxon>Pelagomonadales</taxon>
        <taxon>Pelagomonadaceae</taxon>
        <taxon>Aureococcus</taxon>
    </lineage>
</organism>
<dbReference type="HAMAP" id="MF_00531">
    <property type="entry name" value="Ribosomal_uS19"/>
    <property type="match status" value="1"/>
</dbReference>
<accession>A0A649UBR7</accession>
<dbReference type="SUPFAM" id="SSF54570">
    <property type="entry name" value="Ribosomal protein S19"/>
    <property type="match status" value="1"/>
</dbReference>
<dbReference type="EMBL" id="JBBJCI010000303">
    <property type="protein sequence ID" value="KAK7234892.1"/>
    <property type="molecule type" value="Genomic_DNA"/>
</dbReference>
<evidence type="ECO:0000313" key="6">
    <source>
        <dbReference type="EMBL" id="QGI24630.1"/>
    </source>
</evidence>
<keyword evidence="3 4" id="KW-0687">Ribonucleoprotein</keyword>
<reference evidence="5 12" key="3">
    <citation type="submission" date="2024-03" db="EMBL/GenBank/DDBJ databases">
        <title>Aureococcus anophagefferens CCMP1851 and Kratosvirus quantuckense: Draft genome of a second virus-susceptible host strain in the model system.</title>
        <authorList>
            <person name="Chase E."/>
            <person name="Truchon A.R."/>
            <person name="Schepens W."/>
            <person name="Wilhelm S.W."/>
        </authorList>
    </citation>
    <scope>NUCLEOTIDE SEQUENCE [LARGE SCALE GENOMIC DNA]</scope>
    <source>
        <strain evidence="5 12">CCMP1851</strain>
    </source>
</reference>